<protein>
    <submittedName>
        <fullName evidence="2">Uncharacterized protein</fullName>
    </submittedName>
</protein>
<comment type="caution">
    <text evidence="2">The sequence shown here is derived from an EMBL/GenBank/DDBJ whole genome shotgun (WGS) entry which is preliminary data.</text>
</comment>
<dbReference type="Proteomes" id="UP000434582">
    <property type="component" value="Unassembled WGS sequence"/>
</dbReference>
<evidence type="ECO:0000256" key="1">
    <source>
        <dbReference type="SAM" id="MobiDB-lite"/>
    </source>
</evidence>
<feature type="region of interest" description="Disordered" evidence="1">
    <location>
        <begin position="202"/>
        <end position="226"/>
    </location>
</feature>
<gene>
    <name evidence="2" type="ORF">GHC57_19035</name>
</gene>
<dbReference type="EMBL" id="WIVE01000152">
    <property type="protein sequence ID" value="MQX38605.1"/>
    <property type="molecule type" value="Genomic_DNA"/>
</dbReference>
<evidence type="ECO:0000313" key="3">
    <source>
        <dbReference type="Proteomes" id="UP000434582"/>
    </source>
</evidence>
<dbReference type="OrthoDB" id="7222937at2"/>
<accession>A0A7X2D6U0</accession>
<organism evidence="2 3">
    <name type="scientific">Roseospira navarrensis</name>
    <dbReference type="NCBI Taxonomy" id="140058"/>
    <lineage>
        <taxon>Bacteria</taxon>
        <taxon>Pseudomonadati</taxon>
        <taxon>Pseudomonadota</taxon>
        <taxon>Alphaproteobacteria</taxon>
        <taxon>Rhodospirillales</taxon>
        <taxon>Rhodospirillaceae</taxon>
        <taxon>Roseospira</taxon>
    </lineage>
</organism>
<dbReference type="RefSeq" id="WP_153347229.1">
    <property type="nucleotide sequence ID" value="NZ_WIVE01000152.1"/>
</dbReference>
<sequence length="226" mass="25300">MSDDVSDTRYLYQPRGRGWTFRCRTPESLVGHTNPRTGKPFTGEIRVGLNTRSLTEARRQRDIILGELRKLEGRQGAIDLADLKEAVEIGQRYRAGLEKLKAGVHEDEIDEIVSDPLEDDARRIEKVKGPKAASKWFQTSIGKGIPASALLDDYIDLSKVKEKTKFEQRKVIESFCDWSDNIFIEEVNKRVAASFVREVIKGGTDRHGKGPPSGATVNKKLSAMSA</sequence>
<reference evidence="2 3" key="1">
    <citation type="submission" date="2019-10" db="EMBL/GenBank/DDBJ databases">
        <title>Draft whole-genome sequence of the purple nonsulfur photosynthetic bacterium Roseospira navarrensis DSM 15114.</title>
        <authorList>
            <person name="Kyndt J.A."/>
            <person name="Meyer T.E."/>
        </authorList>
    </citation>
    <scope>NUCLEOTIDE SEQUENCE [LARGE SCALE GENOMIC DNA]</scope>
    <source>
        <strain evidence="2 3">DSM 15114</strain>
    </source>
</reference>
<dbReference type="AlphaFoldDB" id="A0A7X2D6U0"/>
<keyword evidence="3" id="KW-1185">Reference proteome</keyword>
<evidence type="ECO:0000313" key="2">
    <source>
        <dbReference type="EMBL" id="MQX38605.1"/>
    </source>
</evidence>
<name>A0A7X2D6U0_9PROT</name>
<proteinExistence type="predicted"/>